<dbReference type="EMBL" id="JAMQCR010000001">
    <property type="protein sequence ID" value="MCM2532815.1"/>
    <property type="molecule type" value="Genomic_DNA"/>
</dbReference>
<keyword evidence="2" id="KW-0067">ATP-binding</keyword>
<dbReference type="PROSITE" id="PS00676">
    <property type="entry name" value="SIGMA54_INTERACT_2"/>
    <property type="match status" value="1"/>
</dbReference>
<dbReference type="Gene3D" id="1.10.8.60">
    <property type="match status" value="1"/>
</dbReference>
<evidence type="ECO:0000313" key="5">
    <source>
        <dbReference type="Proteomes" id="UP001523262"/>
    </source>
</evidence>
<organism evidence="4 5">
    <name type="scientific">Neobacillus pocheonensis</name>
    <dbReference type="NCBI Taxonomy" id="363869"/>
    <lineage>
        <taxon>Bacteria</taxon>
        <taxon>Bacillati</taxon>
        <taxon>Bacillota</taxon>
        <taxon>Bacilli</taxon>
        <taxon>Bacillales</taxon>
        <taxon>Bacillaceae</taxon>
        <taxon>Neobacillus</taxon>
    </lineage>
</organism>
<reference evidence="4 5" key="1">
    <citation type="submission" date="2022-06" db="EMBL/GenBank/DDBJ databases">
        <authorList>
            <person name="Jeon C.O."/>
        </authorList>
    </citation>
    <scope>NUCLEOTIDE SEQUENCE [LARGE SCALE GENOMIC DNA]</scope>
    <source>
        <strain evidence="4 5">KCTC 13943</strain>
    </source>
</reference>
<evidence type="ECO:0000313" key="4">
    <source>
        <dbReference type="EMBL" id="MCM2532815.1"/>
    </source>
</evidence>
<dbReference type="PANTHER" id="PTHR32071:SF57">
    <property type="entry name" value="C4-DICARBOXYLATE TRANSPORT TRANSCRIPTIONAL REGULATORY PROTEIN DCTD"/>
    <property type="match status" value="1"/>
</dbReference>
<name>A0ABT0W906_9BACI</name>
<dbReference type="SUPFAM" id="SSF52540">
    <property type="entry name" value="P-loop containing nucleoside triphosphate hydrolases"/>
    <property type="match status" value="1"/>
</dbReference>
<keyword evidence="5" id="KW-1185">Reference proteome</keyword>
<dbReference type="Gene3D" id="3.40.50.300">
    <property type="entry name" value="P-loop containing nucleotide triphosphate hydrolases"/>
    <property type="match status" value="1"/>
</dbReference>
<evidence type="ECO:0000256" key="1">
    <source>
        <dbReference type="ARBA" id="ARBA00022741"/>
    </source>
</evidence>
<sequence>MLESELFGYEEGTFTGAQKGGKKGLFELADNGTIFLDEIGDISLTVQSHLLRVLQEGEIRRIGGGRIIPINVRVITATNKDLQGKIRDGSFRSDLFYRLNVLNLCIPPLIERRGDIPLLIKHIITKSGKWVKVEQDVLEYFMQYEWPEIYGN</sequence>
<dbReference type="Proteomes" id="UP001523262">
    <property type="component" value="Unassembled WGS sequence"/>
</dbReference>
<dbReference type="InterPro" id="IPR027417">
    <property type="entry name" value="P-loop_NTPase"/>
</dbReference>
<dbReference type="InterPro" id="IPR002078">
    <property type="entry name" value="Sigma_54_int"/>
</dbReference>
<dbReference type="InterPro" id="IPR025943">
    <property type="entry name" value="Sigma_54_int_dom_ATP-bd_2"/>
</dbReference>
<dbReference type="PROSITE" id="PS50045">
    <property type="entry name" value="SIGMA54_INTERACT_4"/>
    <property type="match status" value="1"/>
</dbReference>
<evidence type="ECO:0000259" key="3">
    <source>
        <dbReference type="PROSITE" id="PS50045"/>
    </source>
</evidence>
<accession>A0ABT0W906</accession>
<protein>
    <submittedName>
        <fullName evidence="4">Sigma 54-interacting transcriptional regulator</fullName>
    </submittedName>
</protein>
<dbReference type="PANTHER" id="PTHR32071">
    <property type="entry name" value="TRANSCRIPTIONAL REGULATORY PROTEIN"/>
    <property type="match status" value="1"/>
</dbReference>
<keyword evidence="1" id="KW-0547">Nucleotide-binding</keyword>
<dbReference type="CDD" id="cd00009">
    <property type="entry name" value="AAA"/>
    <property type="match status" value="1"/>
</dbReference>
<comment type="caution">
    <text evidence="4">The sequence shown here is derived from an EMBL/GenBank/DDBJ whole genome shotgun (WGS) entry which is preliminary data.</text>
</comment>
<feature type="domain" description="Sigma-54 factor interaction" evidence="3">
    <location>
        <begin position="1"/>
        <end position="147"/>
    </location>
</feature>
<evidence type="ECO:0000256" key="2">
    <source>
        <dbReference type="ARBA" id="ARBA00022840"/>
    </source>
</evidence>
<dbReference type="Pfam" id="PF00158">
    <property type="entry name" value="Sigma54_activat"/>
    <property type="match status" value="1"/>
</dbReference>
<proteinExistence type="predicted"/>
<gene>
    <name evidence="4" type="ORF">NDK43_10970</name>
</gene>